<keyword evidence="3" id="KW-1185">Reference proteome</keyword>
<dbReference type="GO" id="GO:0006935">
    <property type="term" value="P:chemotaxis"/>
    <property type="evidence" value="ECO:0007669"/>
    <property type="project" value="InterPro"/>
</dbReference>
<dbReference type="EMBL" id="FRFE01000017">
    <property type="protein sequence ID" value="SHO50276.1"/>
    <property type="molecule type" value="Genomic_DNA"/>
</dbReference>
<dbReference type="STRING" id="1121416.SAMN02745220_03347"/>
<dbReference type="OrthoDB" id="5431827at2"/>
<dbReference type="AlphaFoldDB" id="A0A1M7YCH7"/>
<gene>
    <name evidence="2" type="ORF">SAMN02745220_03347</name>
</gene>
<evidence type="ECO:0000259" key="1">
    <source>
        <dbReference type="Pfam" id="PF01584"/>
    </source>
</evidence>
<dbReference type="Pfam" id="PF01584">
    <property type="entry name" value="CheW"/>
    <property type="match status" value="1"/>
</dbReference>
<name>A0A1M7YCH7_9BACT</name>
<dbReference type="InterPro" id="IPR036061">
    <property type="entry name" value="CheW-like_dom_sf"/>
</dbReference>
<dbReference type="RefSeq" id="WP_073614807.1">
    <property type="nucleotide sequence ID" value="NZ_FRFE01000017.1"/>
</dbReference>
<organism evidence="2 3">
    <name type="scientific">Desulfopila aestuarii DSM 18488</name>
    <dbReference type="NCBI Taxonomy" id="1121416"/>
    <lineage>
        <taxon>Bacteria</taxon>
        <taxon>Pseudomonadati</taxon>
        <taxon>Thermodesulfobacteriota</taxon>
        <taxon>Desulfobulbia</taxon>
        <taxon>Desulfobulbales</taxon>
        <taxon>Desulfocapsaceae</taxon>
        <taxon>Desulfopila</taxon>
    </lineage>
</organism>
<dbReference type="GO" id="GO:0007165">
    <property type="term" value="P:signal transduction"/>
    <property type="evidence" value="ECO:0007669"/>
    <property type="project" value="InterPro"/>
</dbReference>
<protein>
    <submittedName>
        <fullName evidence="2">CheW-like domain-containing protein</fullName>
    </submittedName>
</protein>
<dbReference type="InterPro" id="IPR002545">
    <property type="entry name" value="CheW-lke_dom"/>
</dbReference>
<evidence type="ECO:0000313" key="3">
    <source>
        <dbReference type="Proteomes" id="UP000184603"/>
    </source>
</evidence>
<sequence>MSTLPQTSPEVAMIMANTPPIDGWNIYWLISKRQVEYILTDIAKLPPSAEHPHLERAQYQEEMLPVVSLEKHFGLEESTSVSSYRYIVTKSPTPEGKLVKAILRFSHPIRVRKLNFNSVTAQHTGLRENAAHILGAFTLPDNQLVIIPDIPGILQRS</sequence>
<feature type="domain" description="CheW-like" evidence="1">
    <location>
        <begin position="47"/>
        <end position="156"/>
    </location>
</feature>
<accession>A0A1M7YCH7</accession>
<dbReference type="Proteomes" id="UP000184603">
    <property type="component" value="Unassembled WGS sequence"/>
</dbReference>
<dbReference type="SUPFAM" id="SSF50341">
    <property type="entry name" value="CheW-like"/>
    <property type="match status" value="1"/>
</dbReference>
<evidence type="ECO:0000313" key="2">
    <source>
        <dbReference type="EMBL" id="SHO50276.1"/>
    </source>
</evidence>
<proteinExistence type="predicted"/>
<reference evidence="2 3" key="1">
    <citation type="submission" date="2016-12" db="EMBL/GenBank/DDBJ databases">
        <authorList>
            <person name="Song W.-J."/>
            <person name="Kurnit D.M."/>
        </authorList>
    </citation>
    <scope>NUCLEOTIDE SEQUENCE [LARGE SCALE GENOMIC DNA]</scope>
    <source>
        <strain evidence="2 3">DSM 18488</strain>
    </source>
</reference>